<organism evidence="1 2">
    <name type="scientific">Streptomyces gardneri</name>
    <dbReference type="NCBI Taxonomy" id="66892"/>
    <lineage>
        <taxon>Bacteria</taxon>
        <taxon>Bacillati</taxon>
        <taxon>Actinomycetota</taxon>
        <taxon>Actinomycetes</taxon>
        <taxon>Kitasatosporales</taxon>
        <taxon>Streptomycetaceae</taxon>
        <taxon>Streptomyces</taxon>
    </lineage>
</organism>
<evidence type="ECO:0000313" key="1">
    <source>
        <dbReference type="EMBL" id="GEB55712.1"/>
    </source>
</evidence>
<accession>A0A4Y3RDF3</accession>
<sequence>MLFGGPYQSLPSFLRAGVRPGDRIYPMRAHRTRLHVLGVLEVADIVPYEVAGSALPDDDYMKLLDWRLLKTGWVTEVLVGPPGAPLSFDTVVPGDLLERLTYTSRRGERVLKHVEDGRLLRSAGLQGIYRLAAGSAEELDQLIRREECATSV</sequence>
<dbReference type="AlphaFoldDB" id="A0A4Y3RDF3"/>
<protein>
    <submittedName>
        <fullName evidence="1">Uncharacterized protein</fullName>
    </submittedName>
</protein>
<dbReference type="Proteomes" id="UP000315226">
    <property type="component" value="Unassembled WGS sequence"/>
</dbReference>
<comment type="caution">
    <text evidence="1">The sequence shown here is derived from an EMBL/GenBank/DDBJ whole genome shotgun (WGS) entry which is preliminary data.</text>
</comment>
<evidence type="ECO:0000313" key="2">
    <source>
        <dbReference type="Proteomes" id="UP000315226"/>
    </source>
</evidence>
<reference evidence="1 2" key="1">
    <citation type="submission" date="2019-06" db="EMBL/GenBank/DDBJ databases">
        <title>Whole genome shotgun sequence of Streptomyces gardneri NBRC 12865.</title>
        <authorList>
            <person name="Hosoyama A."/>
            <person name="Uohara A."/>
            <person name="Ohji S."/>
            <person name="Ichikawa N."/>
        </authorList>
    </citation>
    <scope>NUCLEOTIDE SEQUENCE [LARGE SCALE GENOMIC DNA]</scope>
    <source>
        <strain evidence="1 2">NBRC 12865</strain>
    </source>
</reference>
<keyword evidence="2" id="KW-1185">Reference proteome</keyword>
<name>A0A4Y3RDF3_9ACTN</name>
<gene>
    <name evidence="1" type="ORF">SGA01_13170</name>
</gene>
<proteinExistence type="predicted"/>
<dbReference type="EMBL" id="BJMN01000008">
    <property type="protein sequence ID" value="GEB55712.1"/>
    <property type="molecule type" value="Genomic_DNA"/>
</dbReference>
<dbReference type="OrthoDB" id="3384200at2"/>